<protein>
    <submittedName>
        <fullName evidence="9">ABC transporter permease</fullName>
    </submittedName>
</protein>
<feature type="transmembrane region" description="Helical" evidence="7">
    <location>
        <begin position="754"/>
        <end position="781"/>
    </location>
</feature>
<dbReference type="PANTHER" id="PTHR30572">
    <property type="entry name" value="MEMBRANE COMPONENT OF TRANSPORTER-RELATED"/>
    <property type="match status" value="1"/>
</dbReference>
<name>A0A2U1ZVU1_9MICO</name>
<reference evidence="9 10" key="1">
    <citation type="submission" date="2018-03" db="EMBL/GenBank/DDBJ databases">
        <title>Genome assembly of novel Miniimonas species PCH200.</title>
        <authorList>
            <person name="Thakur V."/>
            <person name="Kumar V."/>
            <person name="Singh D."/>
        </authorList>
    </citation>
    <scope>NUCLEOTIDE SEQUENCE [LARGE SCALE GENOMIC DNA]</scope>
    <source>
        <strain evidence="9 10">PCH200</strain>
    </source>
</reference>
<dbReference type="OrthoDB" id="9780560at2"/>
<dbReference type="EMBL" id="PYHR01000002">
    <property type="protein sequence ID" value="PWD51106.1"/>
    <property type="molecule type" value="Genomic_DNA"/>
</dbReference>
<feature type="domain" description="ABC3 transporter permease C-terminal" evidence="8">
    <location>
        <begin position="712"/>
        <end position="832"/>
    </location>
</feature>
<evidence type="ECO:0000313" key="10">
    <source>
        <dbReference type="Proteomes" id="UP000245166"/>
    </source>
</evidence>
<proteinExistence type="inferred from homology"/>
<keyword evidence="4 7" id="KW-1133">Transmembrane helix</keyword>
<comment type="similarity">
    <text evidence="6">Belongs to the ABC-4 integral membrane protein family.</text>
</comment>
<dbReference type="InterPro" id="IPR050250">
    <property type="entry name" value="Macrolide_Exporter_MacB"/>
</dbReference>
<dbReference type="PANTHER" id="PTHR30572:SF4">
    <property type="entry name" value="ABC TRANSPORTER PERMEASE YTRF"/>
    <property type="match status" value="1"/>
</dbReference>
<evidence type="ECO:0000259" key="8">
    <source>
        <dbReference type="Pfam" id="PF02687"/>
    </source>
</evidence>
<evidence type="ECO:0000256" key="6">
    <source>
        <dbReference type="ARBA" id="ARBA00038076"/>
    </source>
</evidence>
<feature type="transmembrane region" description="Helical" evidence="7">
    <location>
        <begin position="313"/>
        <end position="339"/>
    </location>
</feature>
<evidence type="ECO:0000256" key="4">
    <source>
        <dbReference type="ARBA" id="ARBA00022989"/>
    </source>
</evidence>
<accession>A0A2U1ZVU1</accession>
<feature type="transmembrane region" description="Helical" evidence="7">
    <location>
        <begin position="359"/>
        <end position="381"/>
    </location>
</feature>
<sequence length="839" mass="84590">MWRLTWAQMHRNVGKLIAVGIAIALGTGFITATFVTTNAIEDTALAAASASIGDPDVVVTDSSYSLTDDDVAELSELDGVTEVYTFRNVFREVTTGSGTELLMLNPPADDPRLGNTTLEDGRVPAAAGEIALPAATAERLAVGLGGEVTVVSQVWADDGSSSTRRTQESTVVGLLADGTGLGFGMPSALASEEDITAWSLDDGSTTFSLLTLAVDDGADVSAVSDAVTQAVPEGVTVMSGEEYARDVAASFTGGIQIFRALILAFAAVAMAVAGIVIANTFTVLVAQRTRTLALLRCVGATQRQVKRSVRLEALVLGVVSSVAGIALGLGIGQAALSIINQRVEGVPTPTTVPVDLATVLVPLLAGVVVTVVAASGAARLATSVAPLAAMRPVDSVVSARSTKLRPIIGWILTGGGFAVMAGALAMSGTPGNFELALAAGVLGGLVSIIGVVMAAITIVPAVSRVLGRGVARLGGVPRQLAATNSVRNPRRTTSTATALLVGVALVTMMSTGASMARTQLEGELDAQFAIDVAVTGTTVSPTTVEAVRDVDGVESTVLFEGGTADVATASFTSSATVLVADPATLGQVLSTAPESWDPGTVLADGYLIGQDGPVTVGDTEIDAVLVEGLPDFTMLVTADQAASLDLTSPMQSLWVAIADGADPTDVAAGIRDAVSSTTSGTADTAPLVSGGAIEKAGFTQVLDTLLAVVVGLLGVAVVIALIGVANTLSLSVVERRRENALLRALGLTRGQLRSTLAVEGVLLAAVGALVGLVLGLIYGWIGGLLMLGETTGMTIASITVPWTSVLAVLVVAVLAGVLASVLPARGAVKIPPVAALAAD</sequence>
<evidence type="ECO:0000313" key="9">
    <source>
        <dbReference type="EMBL" id="PWD51106.1"/>
    </source>
</evidence>
<evidence type="ECO:0000256" key="7">
    <source>
        <dbReference type="SAM" id="Phobius"/>
    </source>
</evidence>
<dbReference type="GO" id="GO:0022857">
    <property type="term" value="F:transmembrane transporter activity"/>
    <property type="evidence" value="ECO:0007669"/>
    <property type="project" value="TreeGrafter"/>
</dbReference>
<feature type="transmembrane region" description="Helical" evidence="7">
    <location>
        <begin position="705"/>
        <end position="733"/>
    </location>
</feature>
<organism evidence="9 10">
    <name type="scientific">Serinibacter arcticus</name>
    <dbReference type="NCBI Taxonomy" id="1655435"/>
    <lineage>
        <taxon>Bacteria</taxon>
        <taxon>Bacillati</taxon>
        <taxon>Actinomycetota</taxon>
        <taxon>Actinomycetes</taxon>
        <taxon>Micrococcales</taxon>
        <taxon>Beutenbergiaceae</taxon>
        <taxon>Serinibacter</taxon>
    </lineage>
</organism>
<feature type="transmembrane region" description="Helical" evidence="7">
    <location>
        <begin position="260"/>
        <end position="286"/>
    </location>
</feature>
<evidence type="ECO:0000256" key="3">
    <source>
        <dbReference type="ARBA" id="ARBA00022692"/>
    </source>
</evidence>
<dbReference type="GO" id="GO:0005886">
    <property type="term" value="C:plasma membrane"/>
    <property type="evidence" value="ECO:0007669"/>
    <property type="project" value="UniProtKB-SubCell"/>
</dbReference>
<dbReference type="RefSeq" id="WP_109229487.1">
    <property type="nucleotide sequence ID" value="NZ_PYHR01000002.1"/>
</dbReference>
<dbReference type="Proteomes" id="UP000245166">
    <property type="component" value="Unassembled WGS sequence"/>
</dbReference>
<feature type="transmembrane region" description="Helical" evidence="7">
    <location>
        <begin position="435"/>
        <end position="462"/>
    </location>
</feature>
<keyword evidence="5 7" id="KW-0472">Membrane</keyword>
<dbReference type="InterPro" id="IPR003838">
    <property type="entry name" value="ABC3_permease_C"/>
</dbReference>
<comment type="caution">
    <text evidence="9">The sequence shown here is derived from an EMBL/GenBank/DDBJ whole genome shotgun (WGS) entry which is preliminary data.</text>
</comment>
<dbReference type="AlphaFoldDB" id="A0A2U1ZVU1"/>
<keyword evidence="10" id="KW-1185">Reference proteome</keyword>
<keyword evidence="2" id="KW-1003">Cell membrane</keyword>
<feature type="domain" description="ABC3 transporter permease C-terminal" evidence="8">
    <location>
        <begin position="264"/>
        <end position="378"/>
    </location>
</feature>
<evidence type="ECO:0000256" key="1">
    <source>
        <dbReference type="ARBA" id="ARBA00004651"/>
    </source>
</evidence>
<keyword evidence="3 7" id="KW-0812">Transmembrane</keyword>
<gene>
    <name evidence="9" type="ORF">C8046_11070</name>
</gene>
<dbReference type="Pfam" id="PF02687">
    <property type="entry name" value="FtsX"/>
    <property type="match status" value="2"/>
</dbReference>
<comment type="subcellular location">
    <subcellularLocation>
        <location evidence="1">Cell membrane</location>
        <topology evidence="1">Multi-pass membrane protein</topology>
    </subcellularLocation>
</comment>
<feature type="transmembrane region" description="Helical" evidence="7">
    <location>
        <begin position="12"/>
        <end position="35"/>
    </location>
</feature>
<evidence type="ECO:0000256" key="5">
    <source>
        <dbReference type="ARBA" id="ARBA00023136"/>
    </source>
</evidence>
<feature type="transmembrane region" description="Helical" evidence="7">
    <location>
        <begin position="496"/>
        <end position="516"/>
    </location>
</feature>
<feature type="transmembrane region" description="Helical" evidence="7">
    <location>
        <begin position="801"/>
        <end position="822"/>
    </location>
</feature>
<evidence type="ECO:0000256" key="2">
    <source>
        <dbReference type="ARBA" id="ARBA00022475"/>
    </source>
</evidence>
<feature type="transmembrane region" description="Helical" evidence="7">
    <location>
        <begin position="407"/>
        <end position="429"/>
    </location>
</feature>